<dbReference type="PANTHER" id="PTHR43437:SF3">
    <property type="entry name" value="HYDROXYACYL-THIOESTER DEHYDRATASE TYPE 2, MITOCHONDRIAL"/>
    <property type="match status" value="1"/>
</dbReference>
<feature type="domain" description="MaoC-like" evidence="1">
    <location>
        <begin position="25"/>
        <end position="121"/>
    </location>
</feature>
<dbReference type="InterPro" id="IPR002539">
    <property type="entry name" value="MaoC-like_dom"/>
</dbReference>
<comment type="caution">
    <text evidence="2">The sequence shown here is derived from an EMBL/GenBank/DDBJ whole genome shotgun (WGS) entry which is preliminary data.</text>
</comment>
<reference evidence="2" key="1">
    <citation type="submission" date="2019-08" db="EMBL/GenBank/DDBJ databases">
        <authorList>
            <person name="Kucharzyk K."/>
            <person name="Murdoch R.W."/>
            <person name="Higgins S."/>
            <person name="Loffler F."/>
        </authorList>
    </citation>
    <scope>NUCLEOTIDE SEQUENCE</scope>
</reference>
<gene>
    <name evidence="2" type="primary">phaJ_9</name>
    <name evidence="2" type="ORF">SDC9_81918</name>
</gene>
<accession>A0A644Z4X9</accession>
<dbReference type="PANTHER" id="PTHR43437">
    <property type="entry name" value="HYDROXYACYL-THIOESTER DEHYDRATASE TYPE 2, MITOCHONDRIAL-RELATED"/>
    <property type="match status" value="1"/>
</dbReference>
<proteinExistence type="predicted"/>
<dbReference type="EC" id="4.2.1.119" evidence="2"/>
<dbReference type="Gene3D" id="3.10.129.10">
    <property type="entry name" value="Hotdog Thioesterase"/>
    <property type="match status" value="1"/>
</dbReference>
<evidence type="ECO:0000259" key="1">
    <source>
        <dbReference type="Pfam" id="PF01575"/>
    </source>
</evidence>
<dbReference type="InterPro" id="IPR050965">
    <property type="entry name" value="UPF0336/Enoyl-CoA_hydratase"/>
</dbReference>
<name>A0A644Z4X9_9ZZZZ</name>
<sequence length="146" mass="16022">MGAGVRMEKPFYIPYDQIKTGHSAEMTVVMEDGLVREFSRLIGDTDSFHVSDEAAGATVFGSRICHGVHLLAYVSVAIGQKLPGFGTVYLSHAFTFDNPVYIGDRVVVSIKVLEKLDGRRLRLDTTITRGDGELVLTGQAVVKTYR</sequence>
<dbReference type="AlphaFoldDB" id="A0A644Z4X9"/>
<dbReference type="EMBL" id="VSSQ01007251">
    <property type="protein sequence ID" value="MPM35328.1"/>
    <property type="molecule type" value="Genomic_DNA"/>
</dbReference>
<organism evidence="2">
    <name type="scientific">bioreactor metagenome</name>
    <dbReference type="NCBI Taxonomy" id="1076179"/>
    <lineage>
        <taxon>unclassified sequences</taxon>
        <taxon>metagenomes</taxon>
        <taxon>ecological metagenomes</taxon>
    </lineage>
</organism>
<dbReference type="GO" id="GO:0018812">
    <property type="term" value="F:3-hydroxyacyl-CoA dehydratase activity"/>
    <property type="evidence" value="ECO:0007669"/>
    <property type="project" value="UniProtKB-EC"/>
</dbReference>
<dbReference type="SUPFAM" id="SSF54637">
    <property type="entry name" value="Thioesterase/thiol ester dehydrase-isomerase"/>
    <property type="match status" value="1"/>
</dbReference>
<dbReference type="InterPro" id="IPR029069">
    <property type="entry name" value="HotDog_dom_sf"/>
</dbReference>
<dbReference type="GO" id="GO:0006633">
    <property type="term" value="P:fatty acid biosynthetic process"/>
    <property type="evidence" value="ECO:0007669"/>
    <property type="project" value="TreeGrafter"/>
</dbReference>
<evidence type="ECO:0000313" key="2">
    <source>
        <dbReference type="EMBL" id="MPM35328.1"/>
    </source>
</evidence>
<keyword evidence="2" id="KW-0456">Lyase</keyword>
<protein>
    <submittedName>
        <fullName evidence="2">(R)-specific enoyl-CoA hydratase</fullName>
        <ecNumber evidence="2">4.2.1.119</ecNumber>
    </submittedName>
</protein>
<dbReference type="GO" id="GO:0019171">
    <property type="term" value="F:(3R)-hydroxyacyl-[acyl-carrier-protein] dehydratase activity"/>
    <property type="evidence" value="ECO:0007669"/>
    <property type="project" value="TreeGrafter"/>
</dbReference>
<dbReference type="Pfam" id="PF01575">
    <property type="entry name" value="MaoC_dehydratas"/>
    <property type="match status" value="1"/>
</dbReference>